<reference evidence="1" key="1">
    <citation type="submission" date="2021-06" db="EMBL/GenBank/DDBJ databases">
        <authorList>
            <person name="Hodson N. C."/>
            <person name="Mongue J. A."/>
            <person name="Jaron S. K."/>
        </authorList>
    </citation>
    <scope>NUCLEOTIDE SEQUENCE</scope>
</reference>
<evidence type="ECO:0000313" key="1">
    <source>
        <dbReference type="EMBL" id="CAG7835966.1"/>
    </source>
</evidence>
<gene>
    <name evidence="1" type="ORF">AFUS01_LOCUS45266</name>
</gene>
<dbReference type="EMBL" id="CAJVCH010570819">
    <property type="protein sequence ID" value="CAG7835966.1"/>
    <property type="molecule type" value="Genomic_DNA"/>
</dbReference>
<feature type="non-terminal residue" evidence="1">
    <location>
        <position position="1"/>
    </location>
</feature>
<dbReference type="AlphaFoldDB" id="A0A8J2Q665"/>
<proteinExistence type="predicted"/>
<organism evidence="1 2">
    <name type="scientific">Allacma fusca</name>
    <dbReference type="NCBI Taxonomy" id="39272"/>
    <lineage>
        <taxon>Eukaryota</taxon>
        <taxon>Metazoa</taxon>
        <taxon>Ecdysozoa</taxon>
        <taxon>Arthropoda</taxon>
        <taxon>Hexapoda</taxon>
        <taxon>Collembola</taxon>
        <taxon>Symphypleona</taxon>
        <taxon>Sminthuridae</taxon>
        <taxon>Allacma</taxon>
    </lineage>
</organism>
<comment type="caution">
    <text evidence="1">The sequence shown here is derived from an EMBL/GenBank/DDBJ whole genome shotgun (WGS) entry which is preliminary data.</text>
</comment>
<name>A0A8J2Q665_9HEXA</name>
<protein>
    <submittedName>
        <fullName evidence="1">Uncharacterized protein</fullName>
    </submittedName>
</protein>
<accession>A0A8J2Q665</accession>
<keyword evidence="2" id="KW-1185">Reference proteome</keyword>
<dbReference type="Proteomes" id="UP000708208">
    <property type="component" value="Unassembled WGS sequence"/>
</dbReference>
<evidence type="ECO:0000313" key="2">
    <source>
        <dbReference type="Proteomes" id="UP000708208"/>
    </source>
</evidence>
<sequence>VPGILQKCMMAKNAKDRENSHLLKILNYFQTNPLAIVPFYEHVKSVHDAAKDRNFPVGTLHHSLFFSIKLMNRGGKYRDIGFEMLMQVQHFVSSNPQRFDGGHIEGLSLLGLKVAQIYGKLSYSSDLVHLVTSTLEIMRAHEENPWIQDVGINFLDRFFYRQYNKSSGIEKSDKNANLNHDSSVAAMMNSFMSQKGLDFLKRQLSRWIGVKDTENSLYYHNLSLIRFLSFEGGFTRSFLSCDDFLRTFKETTRRANETQLKNLKYWTFLTWFALFARNSHPTLSIRVVEAEMNVWYLSIPKDNMEALTEWKLEYDDYRNGKSDAEVLDSFLSLNTDTAGVAHKCALKLKEITDLSFHMKDKKQSK</sequence>